<keyword evidence="4" id="KW-1185">Reference proteome</keyword>
<keyword evidence="2" id="KW-1133">Transmembrane helix</keyword>
<accession>A0ABN2QEM1</accession>
<proteinExistence type="predicted"/>
<evidence type="ECO:0000313" key="3">
    <source>
        <dbReference type="EMBL" id="GAA1950772.1"/>
    </source>
</evidence>
<keyword evidence="2" id="KW-0812">Transmembrane</keyword>
<evidence type="ECO:0000256" key="1">
    <source>
        <dbReference type="SAM" id="MobiDB-lite"/>
    </source>
</evidence>
<feature type="compositionally biased region" description="Low complexity" evidence="1">
    <location>
        <begin position="100"/>
        <end position="113"/>
    </location>
</feature>
<dbReference type="EMBL" id="BAAAMK010000002">
    <property type="protein sequence ID" value="GAA1950772.1"/>
    <property type="molecule type" value="Genomic_DNA"/>
</dbReference>
<feature type="transmembrane region" description="Helical" evidence="2">
    <location>
        <begin position="225"/>
        <end position="248"/>
    </location>
</feature>
<dbReference type="Proteomes" id="UP001499954">
    <property type="component" value="Unassembled WGS sequence"/>
</dbReference>
<feature type="transmembrane region" description="Helical" evidence="2">
    <location>
        <begin position="142"/>
        <end position="169"/>
    </location>
</feature>
<protein>
    <submittedName>
        <fullName evidence="3">Uncharacterized protein</fullName>
    </submittedName>
</protein>
<name>A0ABN2QEM1_9MICO</name>
<feature type="transmembrane region" description="Helical" evidence="2">
    <location>
        <begin position="268"/>
        <end position="290"/>
    </location>
</feature>
<evidence type="ECO:0000313" key="4">
    <source>
        <dbReference type="Proteomes" id="UP001499954"/>
    </source>
</evidence>
<reference evidence="3 4" key="1">
    <citation type="journal article" date="2019" name="Int. J. Syst. Evol. Microbiol.">
        <title>The Global Catalogue of Microorganisms (GCM) 10K type strain sequencing project: providing services to taxonomists for standard genome sequencing and annotation.</title>
        <authorList>
            <consortium name="The Broad Institute Genomics Platform"/>
            <consortium name="The Broad Institute Genome Sequencing Center for Infectious Disease"/>
            <person name="Wu L."/>
            <person name="Ma J."/>
        </authorList>
    </citation>
    <scope>NUCLEOTIDE SEQUENCE [LARGE SCALE GENOMIC DNA]</scope>
    <source>
        <strain evidence="3 4">JCM 13584</strain>
    </source>
</reference>
<evidence type="ECO:0000256" key="2">
    <source>
        <dbReference type="SAM" id="Phobius"/>
    </source>
</evidence>
<keyword evidence="2" id="KW-0472">Membrane</keyword>
<comment type="caution">
    <text evidence="3">The sequence shown here is derived from an EMBL/GenBank/DDBJ whole genome shotgun (WGS) entry which is preliminary data.</text>
</comment>
<sequence length="310" mass="31722">MLGFTRFVRTSLDRAAHPEEDDVTTPRVPEERSATQPAPVPARTPASGTAVIDERTDDRADRAEVRRADQQETVAYPTVAAGANARTAPVDAVGSRPVDASGSSDPSAASASAEHGESAPYGAAARRAVVARQREAFGGVKLGSALFGWLTATGTAAILTGTVAGAATALGVDTAGRAAVLTGVASESVGWVAVAVLAAILLVSYWCGGYVAARMARFNGAVQGLAVWVWALVIAIVVSLVSVIIGSQVDVLANANLYPRIQMSPEEFTLAGLAIAAVVLVASLAGAVLGGMSGTRYHRRVDRAGFVEEG</sequence>
<feature type="compositionally biased region" description="Basic and acidic residues" evidence="1">
    <location>
        <begin position="52"/>
        <end position="70"/>
    </location>
</feature>
<gene>
    <name evidence="3" type="ORF">GCM10009717_16160</name>
</gene>
<organism evidence="3 4">
    <name type="scientific">Agromyces allii</name>
    <dbReference type="NCBI Taxonomy" id="393607"/>
    <lineage>
        <taxon>Bacteria</taxon>
        <taxon>Bacillati</taxon>
        <taxon>Actinomycetota</taxon>
        <taxon>Actinomycetes</taxon>
        <taxon>Micrococcales</taxon>
        <taxon>Microbacteriaceae</taxon>
        <taxon>Agromyces</taxon>
    </lineage>
</organism>
<feature type="transmembrane region" description="Helical" evidence="2">
    <location>
        <begin position="189"/>
        <end position="213"/>
    </location>
</feature>
<feature type="region of interest" description="Disordered" evidence="1">
    <location>
        <begin position="1"/>
        <end position="117"/>
    </location>
</feature>